<dbReference type="EMBL" id="BPLR01006978">
    <property type="protein sequence ID" value="GIY13671.1"/>
    <property type="molecule type" value="Genomic_DNA"/>
</dbReference>
<evidence type="ECO:0000313" key="1">
    <source>
        <dbReference type="EMBL" id="GIY13671.1"/>
    </source>
</evidence>
<evidence type="ECO:0000313" key="2">
    <source>
        <dbReference type="Proteomes" id="UP001054945"/>
    </source>
</evidence>
<protein>
    <submittedName>
        <fullName evidence="1">Uncharacterized protein</fullName>
    </submittedName>
</protein>
<gene>
    <name evidence="1" type="ORF">CEXT_674401</name>
</gene>
<reference evidence="1 2" key="1">
    <citation type="submission" date="2021-06" db="EMBL/GenBank/DDBJ databases">
        <title>Caerostris extrusa draft genome.</title>
        <authorList>
            <person name="Kono N."/>
            <person name="Arakawa K."/>
        </authorList>
    </citation>
    <scope>NUCLEOTIDE SEQUENCE [LARGE SCALE GENOMIC DNA]</scope>
</reference>
<dbReference type="AlphaFoldDB" id="A0AAV4QZD2"/>
<name>A0AAV4QZD2_CAEEX</name>
<organism evidence="1 2">
    <name type="scientific">Caerostris extrusa</name>
    <name type="common">Bark spider</name>
    <name type="synonym">Caerostris bankana</name>
    <dbReference type="NCBI Taxonomy" id="172846"/>
    <lineage>
        <taxon>Eukaryota</taxon>
        <taxon>Metazoa</taxon>
        <taxon>Ecdysozoa</taxon>
        <taxon>Arthropoda</taxon>
        <taxon>Chelicerata</taxon>
        <taxon>Arachnida</taxon>
        <taxon>Araneae</taxon>
        <taxon>Araneomorphae</taxon>
        <taxon>Entelegynae</taxon>
        <taxon>Araneoidea</taxon>
        <taxon>Araneidae</taxon>
        <taxon>Caerostris</taxon>
    </lineage>
</organism>
<dbReference type="Proteomes" id="UP001054945">
    <property type="component" value="Unassembled WGS sequence"/>
</dbReference>
<comment type="caution">
    <text evidence="1">The sequence shown here is derived from an EMBL/GenBank/DDBJ whole genome shotgun (WGS) entry which is preliminary data.</text>
</comment>
<keyword evidence="2" id="KW-1185">Reference proteome</keyword>
<accession>A0AAV4QZD2</accession>
<proteinExistence type="predicted"/>
<sequence length="67" mass="7769">MPNCNTFLPTLNDVSQYNARERRREYAGNACWTPCFLKRGDSMGHPREEFVPYGDWSATEFSFEDVG</sequence>